<reference evidence="1" key="1">
    <citation type="submission" date="2023-08" db="EMBL/GenBank/DDBJ databases">
        <authorList>
            <person name="Audoor S."/>
            <person name="Bilcke G."/>
        </authorList>
    </citation>
    <scope>NUCLEOTIDE SEQUENCE</scope>
</reference>
<dbReference type="AlphaFoldDB" id="A0AAD2G9M3"/>
<protein>
    <submittedName>
        <fullName evidence="1">Uncharacterized protein</fullName>
    </submittedName>
</protein>
<dbReference type="Proteomes" id="UP001295423">
    <property type="component" value="Unassembled WGS sequence"/>
</dbReference>
<gene>
    <name evidence="1" type="ORF">CYCCA115_LOCUS21963</name>
</gene>
<dbReference type="EMBL" id="CAKOGP040002280">
    <property type="protein sequence ID" value="CAJ1966379.1"/>
    <property type="molecule type" value="Genomic_DNA"/>
</dbReference>
<sequence>MSYLDSDVKSGDWTIPLGDNDAVNAFLDAIERNPNTVAAQVDLILNSEGPSSDGNELTQPQAARLVHLVKSRKSVDWGHLRLGFRSECPHLLFCTTQLAPLFSKISASAYDSASDSSGCLPLSTAHSILNALQHGNRLQELALCFCVIQEDRMELLSQGIQSTSCPLRSLYLRDVECDHAAHVENKNRRSEPFVLALTKNTTLEDVTFISSFTSTQDVTLVDLFYQMSNTQPPIRWKKLFIVGSDLGKFAQIQDQTVRLVDRLTRMLSHRDCSIVELCLQNCSLGFHYNNTHGRGILQSLMSGVQENSSIQVLNLNNNAFSLADLQFILDGISGCPNLRELELCEEHASLNVPENQNTSWLTNSRLMLPRPGTNLNKLWICDHFPLCNIYDYEDYEEYISSGSHRFMTDAELEAVLLPLLVYNPFICDLGRGLNWRGMPRAAEVLDLNQCLGALRTPPSPAQDQETTESPLSHIPLSLWPTVLERTSKTLKDPARCANVVHHILKRGPGVLDG</sequence>
<dbReference type="SUPFAM" id="SSF52047">
    <property type="entry name" value="RNI-like"/>
    <property type="match status" value="1"/>
</dbReference>
<evidence type="ECO:0000313" key="2">
    <source>
        <dbReference type="Proteomes" id="UP001295423"/>
    </source>
</evidence>
<organism evidence="1 2">
    <name type="scientific">Cylindrotheca closterium</name>
    <dbReference type="NCBI Taxonomy" id="2856"/>
    <lineage>
        <taxon>Eukaryota</taxon>
        <taxon>Sar</taxon>
        <taxon>Stramenopiles</taxon>
        <taxon>Ochrophyta</taxon>
        <taxon>Bacillariophyta</taxon>
        <taxon>Bacillariophyceae</taxon>
        <taxon>Bacillariophycidae</taxon>
        <taxon>Bacillariales</taxon>
        <taxon>Bacillariaceae</taxon>
        <taxon>Cylindrotheca</taxon>
    </lineage>
</organism>
<evidence type="ECO:0000313" key="1">
    <source>
        <dbReference type="EMBL" id="CAJ1966379.1"/>
    </source>
</evidence>
<name>A0AAD2G9M3_9STRA</name>
<dbReference type="InterPro" id="IPR032675">
    <property type="entry name" value="LRR_dom_sf"/>
</dbReference>
<proteinExistence type="predicted"/>
<dbReference type="Gene3D" id="3.80.10.10">
    <property type="entry name" value="Ribonuclease Inhibitor"/>
    <property type="match status" value="1"/>
</dbReference>
<comment type="caution">
    <text evidence="1">The sequence shown here is derived from an EMBL/GenBank/DDBJ whole genome shotgun (WGS) entry which is preliminary data.</text>
</comment>
<keyword evidence="2" id="KW-1185">Reference proteome</keyword>
<accession>A0AAD2G9M3</accession>